<evidence type="ECO:0000313" key="2">
    <source>
        <dbReference type="EMBL" id="CAL1389610.1"/>
    </source>
</evidence>
<proteinExistence type="predicted"/>
<reference evidence="2 3" key="1">
    <citation type="submission" date="2024-04" db="EMBL/GenBank/DDBJ databases">
        <authorList>
            <person name="Fracassetti M."/>
        </authorList>
    </citation>
    <scope>NUCLEOTIDE SEQUENCE [LARGE SCALE GENOMIC DNA]</scope>
</reference>
<dbReference type="PROSITE" id="PS00815">
    <property type="entry name" value="AIPM_HOMOCIT_SYNTH_1"/>
    <property type="match status" value="1"/>
</dbReference>
<dbReference type="EMBL" id="OZ034818">
    <property type="protein sequence ID" value="CAL1389610.1"/>
    <property type="molecule type" value="Genomic_DNA"/>
</dbReference>
<feature type="region of interest" description="Disordered" evidence="1">
    <location>
        <begin position="104"/>
        <end position="139"/>
    </location>
</feature>
<keyword evidence="3" id="KW-1185">Reference proteome</keyword>
<dbReference type="GO" id="GO:0046912">
    <property type="term" value="F:acyltransferase activity, acyl groups converted into alkyl on transfer"/>
    <property type="evidence" value="ECO:0007669"/>
    <property type="project" value="InterPro"/>
</dbReference>
<sequence>MPLILGRHFLATAKYLIDVNEGTMILRDGEQQITFSVDPKSKNDYVKEVESNGMLGSGGVPLKANPTSALAPCDYVKQGPKAGIKPEGRKKKAWCAKMCHAFTQKKDKGKAKVSNQEGHPLELKMGGDKPRPETMVNPL</sequence>
<gene>
    <name evidence="2" type="ORF">LTRI10_LOCUS30456</name>
</gene>
<dbReference type="InterPro" id="IPR002034">
    <property type="entry name" value="AIPM/Hcit_synth_CS"/>
</dbReference>
<organism evidence="2 3">
    <name type="scientific">Linum trigynum</name>
    <dbReference type="NCBI Taxonomy" id="586398"/>
    <lineage>
        <taxon>Eukaryota</taxon>
        <taxon>Viridiplantae</taxon>
        <taxon>Streptophyta</taxon>
        <taxon>Embryophyta</taxon>
        <taxon>Tracheophyta</taxon>
        <taxon>Spermatophyta</taxon>
        <taxon>Magnoliopsida</taxon>
        <taxon>eudicotyledons</taxon>
        <taxon>Gunneridae</taxon>
        <taxon>Pentapetalae</taxon>
        <taxon>rosids</taxon>
        <taxon>fabids</taxon>
        <taxon>Malpighiales</taxon>
        <taxon>Linaceae</taxon>
        <taxon>Linum</taxon>
    </lineage>
</organism>
<dbReference type="Proteomes" id="UP001497516">
    <property type="component" value="Chromosome 5"/>
</dbReference>
<dbReference type="GO" id="GO:0019752">
    <property type="term" value="P:carboxylic acid metabolic process"/>
    <property type="evidence" value="ECO:0007669"/>
    <property type="project" value="InterPro"/>
</dbReference>
<evidence type="ECO:0000313" key="3">
    <source>
        <dbReference type="Proteomes" id="UP001497516"/>
    </source>
</evidence>
<name>A0AAV2EUG5_9ROSI</name>
<dbReference type="AlphaFoldDB" id="A0AAV2EUG5"/>
<feature type="compositionally biased region" description="Basic and acidic residues" evidence="1">
    <location>
        <begin position="119"/>
        <end position="132"/>
    </location>
</feature>
<evidence type="ECO:0000256" key="1">
    <source>
        <dbReference type="SAM" id="MobiDB-lite"/>
    </source>
</evidence>
<protein>
    <submittedName>
        <fullName evidence="2">Uncharacterized protein</fullName>
    </submittedName>
</protein>
<accession>A0AAV2EUG5</accession>